<dbReference type="GO" id="GO:0004798">
    <property type="term" value="F:dTMP kinase activity"/>
    <property type="evidence" value="ECO:0007669"/>
    <property type="project" value="UniProtKB-UniRule"/>
</dbReference>
<organism evidence="10 11">
    <name type="scientific">candidate division CPR3 bacterium GW2011_GWF2_35_18</name>
    <dbReference type="NCBI Taxonomy" id="1618350"/>
    <lineage>
        <taxon>Bacteria</taxon>
        <taxon>Bacteria division CPR3</taxon>
    </lineage>
</organism>
<keyword evidence="4 8" id="KW-0547">Nucleotide-binding</keyword>
<proteinExistence type="inferred from homology"/>
<evidence type="ECO:0000313" key="11">
    <source>
        <dbReference type="Proteomes" id="UP000034581"/>
    </source>
</evidence>
<dbReference type="Gene3D" id="3.40.50.450">
    <property type="match status" value="1"/>
</dbReference>
<dbReference type="Pfam" id="PF02223">
    <property type="entry name" value="Thymidylate_kin"/>
    <property type="match status" value="1"/>
</dbReference>
<comment type="caution">
    <text evidence="8">Lacks conserved residue(s) required for the propagation of feature annotation.</text>
</comment>
<dbReference type="EMBL" id="LBQB01000006">
    <property type="protein sequence ID" value="KKP69483.1"/>
    <property type="molecule type" value="Genomic_DNA"/>
</dbReference>
<dbReference type="GO" id="GO:0005524">
    <property type="term" value="F:ATP binding"/>
    <property type="evidence" value="ECO:0007669"/>
    <property type="project" value="UniProtKB-UniRule"/>
</dbReference>
<dbReference type="PANTHER" id="PTHR10344:SF4">
    <property type="entry name" value="UMP-CMP KINASE 2, MITOCHONDRIAL"/>
    <property type="match status" value="1"/>
</dbReference>
<accession>A0A0G0BJ60</accession>
<dbReference type="GO" id="GO:0006233">
    <property type="term" value="P:dTDP biosynthetic process"/>
    <property type="evidence" value="ECO:0007669"/>
    <property type="project" value="InterPro"/>
</dbReference>
<evidence type="ECO:0000313" key="10">
    <source>
        <dbReference type="EMBL" id="KKP69483.1"/>
    </source>
</evidence>
<dbReference type="Gene3D" id="3.40.50.300">
    <property type="entry name" value="P-loop containing nucleotide triphosphate hydrolases"/>
    <property type="match status" value="1"/>
</dbReference>
<dbReference type="HAMAP" id="MF_00165">
    <property type="entry name" value="Thymidylate_kinase"/>
    <property type="match status" value="1"/>
</dbReference>
<dbReference type="AlphaFoldDB" id="A0A0G0BJ60"/>
<gene>
    <name evidence="8" type="primary">tmk</name>
    <name evidence="10" type="ORF">UR67_C0006G0050</name>
</gene>
<evidence type="ECO:0000256" key="7">
    <source>
        <dbReference type="ARBA" id="ARBA00048743"/>
    </source>
</evidence>
<evidence type="ECO:0000256" key="5">
    <source>
        <dbReference type="ARBA" id="ARBA00022777"/>
    </source>
</evidence>
<evidence type="ECO:0000256" key="1">
    <source>
        <dbReference type="ARBA" id="ARBA00009776"/>
    </source>
</evidence>
<reference evidence="10 11" key="1">
    <citation type="journal article" date="2015" name="Nature">
        <title>rRNA introns, odd ribosomes, and small enigmatic genomes across a large radiation of phyla.</title>
        <authorList>
            <person name="Brown C.T."/>
            <person name="Hug L.A."/>
            <person name="Thomas B.C."/>
            <person name="Sharon I."/>
            <person name="Castelle C.J."/>
            <person name="Singh A."/>
            <person name="Wilkins M.J."/>
            <person name="Williams K.H."/>
            <person name="Banfield J.F."/>
        </authorList>
    </citation>
    <scope>NUCLEOTIDE SEQUENCE [LARGE SCALE GENOMIC DNA]</scope>
</reference>
<evidence type="ECO:0000256" key="2">
    <source>
        <dbReference type="ARBA" id="ARBA00022679"/>
    </source>
</evidence>
<dbReference type="InterPro" id="IPR018094">
    <property type="entry name" value="Thymidylate_kinase"/>
</dbReference>
<keyword evidence="5 8" id="KW-0418">Kinase</keyword>
<comment type="function">
    <text evidence="8">Phosphorylation of dTMP to form dTDP in both de novo and salvage pathways of dTTP synthesis.</text>
</comment>
<dbReference type="EC" id="2.7.4.9" evidence="8"/>
<protein>
    <recommendedName>
        <fullName evidence="8">Thymidylate kinase</fullName>
        <ecNumber evidence="8">2.7.4.9</ecNumber>
    </recommendedName>
    <alternativeName>
        <fullName evidence="8">dTMP kinase</fullName>
    </alternativeName>
</protein>
<evidence type="ECO:0000256" key="8">
    <source>
        <dbReference type="HAMAP-Rule" id="MF_00165"/>
    </source>
</evidence>
<name>A0A0G0BJ60_UNCC3</name>
<dbReference type="InterPro" id="IPR039430">
    <property type="entry name" value="Thymidylate_kin-like_dom"/>
</dbReference>
<evidence type="ECO:0000256" key="6">
    <source>
        <dbReference type="ARBA" id="ARBA00022840"/>
    </source>
</evidence>
<keyword evidence="2 8" id="KW-0808">Transferase</keyword>
<evidence type="ECO:0000259" key="9">
    <source>
        <dbReference type="Pfam" id="PF02223"/>
    </source>
</evidence>
<dbReference type="GO" id="GO:0005829">
    <property type="term" value="C:cytosol"/>
    <property type="evidence" value="ECO:0007669"/>
    <property type="project" value="TreeGrafter"/>
</dbReference>
<keyword evidence="3 8" id="KW-0545">Nucleotide biosynthesis</keyword>
<dbReference type="InterPro" id="IPR027417">
    <property type="entry name" value="P-loop_NTPase"/>
</dbReference>
<comment type="caution">
    <text evidence="10">The sequence shown here is derived from an EMBL/GenBank/DDBJ whole genome shotgun (WGS) entry which is preliminary data.</text>
</comment>
<dbReference type="PANTHER" id="PTHR10344">
    <property type="entry name" value="THYMIDYLATE KINASE"/>
    <property type="match status" value="1"/>
</dbReference>
<sequence length="379" mass="44260">MKVYFTASVSSGRAYLLQYKIIIKALKSLGHKVLSEDVAFDSVNKNGDRLKRDSTLPPAEIFLRERREVEESDIVIAEVSQSSMGVGFLISHALQQRKPVLALLYGDIEEKNISPFLEGHPSQNLFLEHYTEDNLKIVLKKFFHHMEVNNKRKGKLVVVDGSDSSGKKTQVDLLLQYLQSKKYKTKYIDFPRYYSSFHGRTVARYLKGEFGGLNEVNPYLSSLAYALDRSAAKEDLDAWLLEDNIVIANRYVSSSMAFQTVRLPEKEREIFLKWLYEMEYKEHKLPIEDIVIYLYVPVSISQKLMENREKKKYLKGKDKDIHEKNVEYLKDVENMYLELVKRNKKWVKINCIDKKGNLRSKEDIHREVISLLKKKMIFK</sequence>
<comment type="similarity">
    <text evidence="1 8">Belongs to the thymidylate kinase family.</text>
</comment>
<dbReference type="GO" id="GO:0006235">
    <property type="term" value="P:dTTP biosynthetic process"/>
    <property type="evidence" value="ECO:0007669"/>
    <property type="project" value="UniProtKB-UniRule"/>
</dbReference>
<feature type="domain" description="Thymidylate kinase-like" evidence="9">
    <location>
        <begin position="159"/>
        <end position="352"/>
    </location>
</feature>
<comment type="catalytic activity">
    <reaction evidence="7 8">
        <text>dTMP + ATP = dTDP + ADP</text>
        <dbReference type="Rhea" id="RHEA:13517"/>
        <dbReference type="ChEBI" id="CHEBI:30616"/>
        <dbReference type="ChEBI" id="CHEBI:58369"/>
        <dbReference type="ChEBI" id="CHEBI:63528"/>
        <dbReference type="ChEBI" id="CHEBI:456216"/>
        <dbReference type="EC" id="2.7.4.9"/>
    </reaction>
</comment>
<dbReference type="GO" id="GO:0006227">
    <property type="term" value="P:dUDP biosynthetic process"/>
    <property type="evidence" value="ECO:0007669"/>
    <property type="project" value="TreeGrafter"/>
</dbReference>
<evidence type="ECO:0000256" key="4">
    <source>
        <dbReference type="ARBA" id="ARBA00022741"/>
    </source>
</evidence>
<dbReference type="SUPFAM" id="SSF52540">
    <property type="entry name" value="P-loop containing nucleoside triphosphate hydrolases"/>
    <property type="match status" value="1"/>
</dbReference>
<evidence type="ECO:0000256" key="3">
    <source>
        <dbReference type="ARBA" id="ARBA00022727"/>
    </source>
</evidence>
<dbReference type="Proteomes" id="UP000034581">
    <property type="component" value="Unassembled WGS sequence"/>
</dbReference>
<dbReference type="STRING" id="1618350.UR67_C0006G0050"/>
<keyword evidence="6 8" id="KW-0067">ATP-binding</keyword>